<dbReference type="PANTHER" id="PTHR43767:SF1">
    <property type="entry name" value="NONRIBOSOMAL PEPTIDE SYNTHASE PES1 (EUROFUNG)-RELATED"/>
    <property type="match status" value="1"/>
</dbReference>
<evidence type="ECO:0000259" key="1">
    <source>
        <dbReference type="Pfam" id="PF00501"/>
    </source>
</evidence>
<accession>A0ABT8ZPS9</accession>
<dbReference type="Gene3D" id="3.30.300.30">
    <property type="match status" value="1"/>
</dbReference>
<protein>
    <submittedName>
        <fullName evidence="3">Fatty acid--CoA ligase</fullName>
    </submittedName>
</protein>
<dbReference type="InterPro" id="IPR000873">
    <property type="entry name" value="AMP-dep_synth/lig_dom"/>
</dbReference>
<dbReference type="InterPro" id="IPR045851">
    <property type="entry name" value="AMP-bd_C_sf"/>
</dbReference>
<dbReference type="InterPro" id="IPR050237">
    <property type="entry name" value="ATP-dep_AMP-bd_enzyme"/>
</dbReference>
<keyword evidence="3" id="KW-0436">Ligase</keyword>
<dbReference type="Pfam" id="PF00501">
    <property type="entry name" value="AMP-binding"/>
    <property type="match status" value="1"/>
</dbReference>
<comment type="caution">
    <text evidence="3">The sequence shown here is derived from an EMBL/GenBank/DDBJ whole genome shotgun (WGS) entry which is preliminary data.</text>
</comment>
<dbReference type="EMBL" id="JAUQOM010000008">
    <property type="protein sequence ID" value="MDO7836448.1"/>
    <property type="molecule type" value="Genomic_DNA"/>
</dbReference>
<dbReference type="PANTHER" id="PTHR43767">
    <property type="entry name" value="LONG-CHAIN-FATTY-ACID--COA LIGASE"/>
    <property type="match status" value="1"/>
</dbReference>
<dbReference type="InterPro" id="IPR042099">
    <property type="entry name" value="ANL_N_sf"/>
</dbReference>
<organism evidence="3 4">
    <name type="scientific">Sphingobium cyanobacteriorum</name>
    <dbReference type="NCBI Taxonomy" id="3063954"/>
    <lineage>
        <taxon>Bacteria</taxon>
        <taxon>Pseudomonadati</taxon>
        <taxon>Pseudomonadota</taxon>
        <taxon>Alphaproteobacteria</taxon>
        <taxon>Sphingomonadales</taxon>
        <taxon>Sphingomonadaceae</taxon>
        <taxon>Sphingobium</taxon>
    </lineage>
</organism>
<dbReference type="RefSeq" id="WP_304536865.1">
    <property type="nucleotide sequence ID" value="NZ_JAUQOM010000008.1"/>
</dbReference>
<keyword evidence="4" id="KW-1185">Reference proteome</keyword>
<evidence type="ECO:0000313" key="3">
    <source>
        <dbReference type="EMBL" id="MDO7836448.1"/>
    </source>
</evidence>
<dbReference type="Pfam" id="PF13193">
    <property type="entry name" value="AMP-binding_C"/>
    <property type="match status" value="1"/>
</dbReference>
<dbReference type="Gene3D" id="3.40.50.12780">
    <property type="entry name" value="N-terminal domain of ligase-like"/>
    <property type="match status" value="1"/>
</dbReference>
<dbReference type="Proteomes" id="UP001176471">
    <property type="component" value="Unassembled WGS sequence"/>
</dbReference>
<dbReference type="InterPro" id="IPR025110">
    <property type="entry name" value="AMP-bd_C"/>
</dbReference>
<proteinExistence type="predicted"/>
<gene>
    <name evidence="3" type="ORF">Q4610_15465</name>
</gene>
<sequence>MTNSLCALLGSHAATRGDAIALEFGDRLTSFAQLDAQSFAAARALAGVGVLPGQRIGYLGKNSDRYFELLFAASKAGAVMVPIGWRLTAPEIAFLIDDSEISVIFFEPAFLDMVERLAADRTLKCISTEGPIGGVQGYEQWRDGSDMNGGALPPVDVEAPIIQLYTSGTTGRPKGAMLTHCNIFPLRPLCAAENIAWDQWHGDDVSLLTMPVAHIAGTGWGLVAFYNGARSIIMPEFDAGQILDLISSEQISRIFLVPTAIQAVLRHADVVKSDFSRLKYILYGASPIPLGLLREAIDVFGCGFVQNYGMTETCGTVVSLGPEDHDANGGERLAAAGRALPGVELKIVDERLAPVAAGVIGEIMIKSPTTMIGYWKRPEATADALIGGWMRTGDAGYLDQDGYLFVQDRLKDMIISGGENVYPAEVESTLYSHPDVAEVAVIGIPDDRWGEAVTAIVVPANGAVDERELLQWARERLAAYKVPKKVIVRQELPRNPSGKIMRRLLREPFWAGMDRAVN</sequence>
<evidence type="ECO:0000313" key="4">
    <source>
        <dbReference type="Proteomes" id="UP001176471"/>
    </source>
</evidence>
<name>A0ABT8ZPS9_9SPHN</name>
<feature type="domain" description="AMP-dependent synthetase/ligase" evidence="1">
    <location>
        <begin position="12"/>
        <end position="375"/>
    </location>
</feature>
<dbReference type="CDD" id="cd17631">
    <property type="entry name" value="FACL_FadD13-like"/>
    <property type="match status" value="1"/>
</dbReference>
<feature type="domain" description="AMP-binding enzyme C-terminal" evidence="2">
    <location>
        <begin position="425"/>
        <end position="499"/>
    </location>
</feature>
<reference evidence="3" key="1">
    <citation type="submission" date="2023-07" db="EMBL/GenBank/DDBJ databases">
        <title>Bacterial whole genome sequence for Sphingobium sp. HBC34.</title>
        <authorList>
            <person name="Le V."/>
            <person name="Ko S.-R."/>
            <person name="Ahn C.-Y."/>
            <person name="Oh H.-M."/>
        </authorList>
    </citation>
    <scope>NUCLEOTIDE SEQUENCE</scope>
    <source>
        <strain evidence="3">HBC34</strain>
    </source>
</reference>
<dbReference type="GO" id="GO:0016874">
    <property type="term" value="F:ligase activity"/>
    <property type="evidence" value="ECO:0007669"/>
    <property type="project" value="UniProtKB-KW"/>
</dbReference>
<dbReference type="NCBIfam" id="NF004837">
    <property type="entry name" value="PRK06187.1"/>
    <property type="match status" value="1"/>
</dbReference>
<evidence type="ECO:0000259" key="2">
    <source>
        <dbReference type="Pfam" id="PF13193"/>
    </source>
</evidence>
<dbReference type="SUPFAM" id="SSF56801">
    <property type="entry name" value="Acetyl-CoA synthetase-like"/>
    <property type="match status" value="1"/>
</dbReference>